<sequence>MFSNGREHFFERTGSGLKAFSCHKYYNNDTTNALKLLGRWILDVANSNNDNDRIKDSLLIEISTILVKTILRIGKVNIRKLKDEYSISNLLNENPKKVGEVFGLCIWKLRSEVREKKQNLEIPHSLEEYQYNEIRSFENKIYFLLQTLETDFDLQSVYKELIKEVDLECRVLSPNVVILKPSENSCNNEAVHNACFKINNKRKYRSLTSSEQIIFIRLQQNSKLSIKETKEVFLEICSLSDSKPEECDLKRIRDIWLRYKRQIKRQK</sequence>
<evidence type="ECO:0000313" key="1">
    <source>
        <dbReference type="EMBL" id="CAG8669337.1"/>
    </source>
</evidence>
<keyword evidence="2" id="KW-1185">Reference proteome</keyword>
<name>A0A9N9ECN7_FUNMO</name>
<gene>
    <name evidence="1" type="ORF">FMOSSE_LOCUS12322</name>
</gene>
<comment type="caution">
    <text evidence="1">The sequence shown here is derived from an EMBL/GenBank/DDBJ whole genome shotgun (WGS) entry which is preliminary data.</text>
</comment>
<accession>A0A9N9ECN7</accession>
<dbReference type="AlphaFoldDB" id="A0A9N9ECN7"/>
<protein>
    <submittedName>
        <fullName evidence="1">1803_t:CDS:1</fullName>
    </submittedName>
</protein>
<proteinExistence type="predicted"/>
<dbReference type="Proteomes" id="UP000789375">
    <property type="component" value="Unassembled WGS sequence"/>
</dbReference>
<organism evidence="1 2">
    <name type="scientific">Funneliformis mosseae</name>
    <name type="common">Endomycorrhizal fungus</name>
    <name type="synonym">Glomus mosseae</name>
    <dbReference type="NCBI Taxonomy" id="27381"/>
    <lineage>
        <taxon>Eukaryota</taxon>
        <taxon>Fungi</taxon>
        <taxon>Fungi incertae sedis</taxon>
        <taxon>Mucoromycota</taxon>
        <taxon>Glomeromycotina</taxon>
        <taxon>Glomeromycetes</taxon>
        <taxon>Glomerales</taxon>
        <taxon>Glomeraceae</taxon>
        <taxon>Funneliformis</taxon>
    </lineage>
</organism>
<dbReference type="EMBL" id="CAJVPP010005748">
    <property type="protein sequence ID" value="CAG8669337.1"/>
    <property type="molecule type" value="Genomic_DNA"/>
</dbReference>
<reference evidence="1" key="1">
    <citation type="submission" date="2021-06" db="EMBL/GenBank/DDBJ databases">
        <authorList>
            <person name="Kallberg Y."/>
            <person name="Tangrot J."/>
            <person name="Rosling A."/>
        </authorList>
    </citation>
    <scope>NUCLEOTIDE SEQUENCE</scope>
    <source>
        <strain evidence="1">87-6 pot B 2015</strain>
    </source>
</reference>
<evidence type="ECO:0000313" key="2">
    <source>
        <dbReference type="Proteomes" id="UP000789375"/>
    </source>
</evidence>